<sequence length="348" mass="37912">MAAPPDQDRPSMASLPAPTEQQRSQAPFLTCETDSGGGDPDFAVAAQLVDKTTSLTISTIRCVVEELPVQEGGRDLLASHVLATTNSLTPLWSGNAQPCPGTLVGDWREATSSAASEEPLAVLSAPLYCSSMMATPSRMRVRVEQVDTITANTVLPQRSTPRQLSDLPNEVLLHILSYLEVCDLLATSRTSHHLRTLSLSPHLQHLRLRRTRAVLPPLLTSPSRPSLADLARRSIFLTHTTAASRRLGRSLASIRLARRLAARPSAQALVERCVLPRECLPSEAMVAPGLVARKRAVERERVKDGLRAWVGSVMKGEVRVRGEGLERAGVGRVWGLRRFWERVGKGEA</sequence>
<evidence type="ECO:0000256" key="1">
    <source>
        <dbReference type="SAM" id="MobiDB-lite"/>
    </source>
</evidence>
<dbReference type="Gene3D" id="1.20.1280.50">
    <property type="match status" value="1"/>
</dbReference>
<keyword evidence="4" id="KW-1185">Reference proteome</keyword>
<dbReference type="Proteomes" id="UP001628179">
    <property type="component" value="Unassembled WGS sequence"/>
</dbReference>
<name>A0ABQ0GCJ2_9PEZI</name>
<dbReference type="SUPFAM" id="SSF81383">
    <property type="entry name" value="F-box domain"/>
    <property type="match status" value="1"/>
</dbReference>
<evidence type="ECO:0000259" key="2">
    <source>
        <dbReference type="PROSITE" id="PS50181"/>
    </source>
</evidence>
<dbReference type="PROSITE" id="PS50181">
    <property type="entry name" value="FBOX"/>
    <property type="match status" value="1"/>
</dbReference>
<dbReference type="GeneID" id="98176435"/>
<evidence type="ECO:0000313" key="4">
    <source>
        <dbReference type="Proteomes" id="UP001628179"/>
    </source>
</evidence>
<gene>
    <name evidence="3" type="ORF">MFIFM68171_05692</name>
</gene>
<comment type="caution">
    <text evidence="3">The sequence shown here is derived from an EMBL/GenBank/DDBJ whole genome shotgun (WGS) entry which is preliminary data.</text>
</comment>
<protein>
    <recommendedName>
        <fullName evidence="2">F-box domain-containing protein</fullName>
    </recommendedName>
</protein>
<dbReference type="Gene3D" id="6.10.140.2040">
    <property type="match status" value="1"/>
</dbReference>
<dbReference type="RefSeq" id="XP_070917213.1">
    <property type="nucleotide sequence ID" value="XM_071061112.1"/>
</dbReference>
<feature type="region of interest" description="Disordered" evidence="1">
    <location>
        <begin position="1"/>
        <end position="25"/>
    </location>
</feature>
<accession>A0ABQ0GCJ2</accession>
<evidence type="ECO:0000313" key="3">
    <source>
        <dbReference type="EMBL" id="GAB1315482.1"/>
    </source>
</evidence>
<dbReference type="EMBL" id="BAAFSV010000003">
    <property type="protein sequence ID" value="GAB1315482.1"/>
    <property type="molecule type" value="Genomic_DNA"/>
</dbReference>
<reference evidence="3 4" key="1">
    <citation type="submission" date="2024-09" db="EMBL/GenBank/DDBJ databases">
        <title>Itraconazole resistance in Madurella fahalii resulting from another homologue of gene encoding cytochrome P450 14-alpha sterol demethylase (CYP51).</title>
        <authorList>
            <person name="Yoshioka I."/>
            <person name="Fahal A.H."/>
            <person name="Kaneko S."/>
            <person name="Yaguchi T."/>
        </authorList>
    </citation>
    <scope>NUCLEOTIDE SEQUENCE [LARGE SCALE GENOMIC DNA]</scope>
    <source>
        <strain evidence="3 4">IFM 68171</strain>
    </source>
</reference>
<feature type="domain" description="F-box" evidence="2">
    <location>
        <begin position="161"/>
        <end position="211"/>
    </location>
</feature>
<proteinExistence type="predicted"/>
<dbReference type="SMART" id="SM00256">
    <property type="entry name" value="FBOX"/>
    <property type="match status" value="1"/>
</dbReference>
<dbReference type="Pfam" id="PF00646">
    <property type="entry name" value="F-box"/>
    <property type="match status" value="1"/>
</dbReference>
<dbReference type="CDD" id="cd09917">
    <property type="entry name" value="F-box_SF"/>
    <property type="match status" value="1"/>
</dbReference>
<dbReference type="InterPro" id="IPR036047">
    <property type="entry name" value="F-box-like_dom_sf"/>
</dbReference>
<dbReference type="InterPro" id="IPR001810">
    <property type="entry name" value="F-box_dom"/>
</dbReference>
<organism evidence="3 4">
    <name type="scientific">Madurella fahalii</name>
    <dbReference type="NCBI Taxonomy" id="1157608"/>
    <lineage>
        <taxon>Eukaryota</taxon>
        <taxon>Fungi</taxon>
        <taxon>Dikarya</taxon>
        <taxon>Ascomycota</taxon>
        <taxon>Pezizomycotina</taxon>
        <taxon>Sordariomycetes</taxon>
        <taxon>Sordariomycetidae</taxon>
        <taxon>Sordariales</taxon>
        <taxon>Sordariales incertae sedis</taxon>
        <taxon>Madurella</taxon>
    </lineage>
</organism>